<evidence type="ECO:0000256" key="4">
    <source>
        <dbReference type="ARBA" id="ARBA00023136"/>
    </source>
</evidence>
<feature type="transmembrane region" description="Helical" evidence="5">
    <location>
        <begin position="23"/>
        <end position="45"/>
    </location>
</feature>
<dbReference type="SUPFAM" id="SSF81321">
    <property type="entry name" value="Family A G protein-coupled receptor-like"/>
    <property type="match status" value="1"/>
</dbReference>
<dbReference type="InterPro" id="IPR017452">
    <property type="entry name" value="GPCR_Rhodpsn_7TM"/>
</dbReference>
<dbReference type="GO" id="GO:0008528">
    <property type="term" value="F:G protein-coupled peptide receptor activity"/>
    <property type="evidence" value="ECO:0007669"/>
    <property type="project" value="InterPro"/>
</dbReference>
<comment type="subcellular location">
    <subcellularLocation>
        <location evidence="1">Membrane</location>
    </subcellularLocation>
</comment>
<keyword evidence="4 5" id="KW-0472">Membrane</keyword>
<dbReference type="PRINTS" id="PR00237">
    <property type="entry name" value="GPCRRHODOPSN"/>
</dbReference>
<evidence type="ECO:0000256" key="1">
    <source>
        <dbReference type="ARBA" id="ARBA00004370"/>
    </source>
</evidence>
<dbReference type="PANTHER" id="PTHR46273">
    <property type="entry name" value="MYOSUPPRESSIN RECEPTOR 1, ISOFORM B-RELATED"/>
    <property type="match status" value="1"/>
</dbReference>
<dbReference type="PROSITE" id="PS50262">
    <property type="entry name" value="G_PROTEIN_RECEP_F1_2"/>
    <property type="match status" value="1"/>
</dbReference>
<dbReference type="OMA" id="GNIHSKW"/>
<evidence type="ECO:0000256" key="3">
    <source>
        <dbReference type="ARBA" id="ARBA00022989"/>
    </source>
</evidence>
<dbReference type="InterPro" id="IPR053219">
    <property type="entry name" value="GPCR_Dmsr-1"/>
</dbReference>
<organism evidence="7">
    <name type="scientific">Octopus bimaculoides</name>
    <name type="common">California two-spotted octopus</name>
    <dbReference type="NCBI Taxonomy" id="37653"/>
    <lineage>
        <taxon>Eukaryota</taxon>
        <taxon>Metazoa</taxon>
        <taxon>Spiralia</taxon>
        <taxon>Lophotrochozoa</taxon>
        <taxon>Mollusca</taxon>
        <taxon>Cephalopoda</taxon>
        <taxon>Coleoidea</taxon>
        <taxon>Octopodiformes</taxon>
        <taxon>Octopoda</taxon>
        <taxon>Incirrata</taxon>
        <taxon>Octopodidae</taxon>
        <taxon>Octopus</taxon>
    </lineage>
</organism>
<proteinExistence type="predicted"/>
<accession>A0A0L8H7E2</accession>
<evidence type="ECO:0000259" key="6">
    <source>
        <dbReference type="PROSITE" id="PS50262"/>
    </source>
</evidence>
<feature type="transmembrane region" description="Helical" evidence="5">
    <location>
        <begin position="195"/>
        <end position="218"/>
    </location>
</feature>
<protein>
    <recommendedName>
        <fullName evidence="6">G-protein coupled receptors family 1 profile domain-containing protein</fullName>
    </recommendedName>
</protein>
<dbReference type="Gene3D" id="1.20.1070.10">
    <property type="entry name" value="Rhodopsin 7-helix transmembrane proteins"/>
    <property type="match status" value="1"/>
</dbReference>
<name>A0A0L8H7E2_OCTBM</name>
<dbReference type="InterPro" id="IPR000276">
    <property type="entry name" value="GPCR_Rhodpsn"/>
</dbReference>
<reference evidence="7" key="1">
    <citation type="submission" date="2015-07" db="EMBL/GenBank/DDBJ databases">
        <title>MeaNS - Measles Nucleotide Surveillance Program.</title>
        <authorList>
            <person name="Tran T."/>
            <person name="Druce J."/>
        </authorList>
    </citation>
    <scope>NUCLEOTIDE SEQUENCE</scope>
    <source>
        <strain evidence="7">UCB-OBI-ISO-001</strain>
        <tissue evidence="7">Gonad</tissue>
    </source>
</reference>
<feature type="transmembrane region" description="Helical" evidence="5">
    <location>
        <begin position="144"/>
        <end position="166"/>
    </location>
</feature>
<sequence>MNDSVDIRNGSFLYQFSTEYAKYHGYLSLVVCFFGIVTNIINITVLTRKHMRTPVNLILTSLAVADILTMASYLPFSWHFYCKYPNPNPHRNTFGWMQFLIFHINFTTTTHTVSVWLGVLLAIFRYRHIQSPAKGNLTRMRRIIRARISVCLTYVSAALLLVPNYISYDLILKDESYYVLKSIKANKDRSFLVNLWLYSILAKLLPCILMIVYGGLLLRTLKAKLKNKRRLSSLAPANSQPRILDHSRTTRMLLVVVILFIVTELPQAILLILSATLEKFFGDYYTPLGDLMDIVALINNAINFVLYCSMSQEYRRTLMQIYCSVLSTQRSIVTLDMAPELITNTRINLR</sequence>
<dbReference type="InterPro" id="IPR019427">
    <property type="entry name" value="7TM_GPCR_serpentine_rcpt_Srw"/>
</dbReference>
<feature type="domain" description="G-protein coupled receptors family 1 profile" evidence="6">
    <location>
        <begin position="38"/>
        <end position="307"/>
    </location>
</feature>
<feature type="transmembrane region" description="Helical" evidence="5">
    <location>
        <begin position="57"/>
        <end position="76"/>
    </location>
</feature>
<gene>
    <name evidence="7" type="ORF">OCBIM_22020716mg</name>
</gene>
<dbReference type="CDD" id="cd14978">
    <property type="entry name" value="7tmA_FMRFamide_R-like"/>
    <property type="match status" value="1"/>
</dbReference>
<dbReference type="Pfam" id="PF10324">
    <property type="entry name" value="7TM_GPCR_Srw"/>
    <property type="match status" value="1"/>
</dbReference>
<dbReference type="EMBL" id="KQ418955">
    <property type="protein sequence ID" value="KOF85193.1"/>
    <property type="molecule type" value="Genomic_DNA"/>
</dbReference>
<dbReference type="OrthoDB" id="5864054at2759"/>
<dbReference type="GO" id="GO:0005886">
    <property type="term" value="C:plasma membrane"/>
    <property type="evidence" value="ECO:0007669"/>
    <property type="project" value="TreeGrafter"/>
</dbReference>
<evidence type="ECO:0000256" key="2">
    <source>
        <dbReference type="ARBA" id="ARBA00022692"/>
    </source>
</evidence>
<feature type="transmembrane region" description="Helical" evidence="5">
    <location>
        <begin position="96"/>
        <end position="124"/>
    </location>
</feature>
<dbReference type="AlphaFoldDB" id="A0A0L8H7E2"/>
<dbReference type="PANTHER" id="PTHR46273:SF4">
    <property type="entry name" value="AT19640P"/>
    <property type="match status" value="1"/>
</dbReference>
<keyword evidence="2 5" id="KW-0812">Transmembrane</keyword>
<dbReference type="KEGG" id="obi:106872340"/>
<evidence type="ECO:0000256" key="5">
    <source>
        <dbReference type="SAM" id="Phobius"/>
    </source>
</evidence>
<feature type="transmembrane region" description="Helical" evidence="5">
    <location>
        <begin position="252"/>
        <end position="274"/>
    </location>
</feature>
<feature type="transmembrane region" description="Helical" evidence="5">
    <location>
        <begin position="294"/>
        <end position="310"/>
    </location>
</feature>
<evidence type="ECO:0000313" key="7">
    <source>
        <dbReference type="EMBL" id="KOF85193.1"/>
    </source>
</evidence>
<keyword evidence="3 5" id="KW-1133">Transmembrane helix</keyword>